<dbReference type="SMART" id="SM01325">
    <property type="entry name" value="DUF3160"/>
    <property type="match status" value="1"/>
</dbReference>
<feature type="domain" description="FlgD/Vpr Ig-like" evidence="1">
    <location>
        <begin position="791"/>
        <end position="842"/>
    </location>
</feature>
<accession>A0A7V2ZK35</accession>
<dbReference type="InterPro" id="IPR022601">
    <property type="entry name" value="DUF3160"/>
</dbReference>
<dbReference type="NCBIfam" id="TIGR04183">
    <property type="entry name" value="Por_Secre_tail"/>
    <property type="match status" value="1"/>
</dbReference>
<dbReference type="Gene3D" id="2.60.40.4070">
    <property type="match status" value="1"/>
</dbReference>
<comment type="caution">
    <text evidence="2">The sequence shown here is derived from an EMBL/GenBank/DDBJ whole genome shotgun (WGS) entry which is preliminary data.</text>
</comment>
<dbReference type="InterPro" id="IPR025965">
    <property type="entry name" value="FlgD/Vpr_Ig-like"/>
</dbReference>
<gene>
    <name evidence="2" type="ORF">ENS31_07455</name>
</gene>
<organism evidence="2">
    <name type="scientific">Ignavibacterium album</name>
    <dbReference type="NCBI Taxonomy" id="591197"/>
    <lineage>
        <taxon>Bacteria</taxon>
        <taxon>Pseudomonadati</taxon>
        <taxon>Ignavibacteriota</taxon>
        <taxon>Ignavibacteria</taxon>
        <taxon>Ignavibacteriales</taxon>
        <taxon>Ignavibacteriaceae</taxon>
        <taxon>Ignavibacterium</taxon>
    </lineage>
</organism>
<dbReference type="Pfam" id="PF13860">
    <property type="entry name" value="FlgD_ig"/>
    <property type="match status" value="1"/>
</dbReference>
<sequence>MKRIILTASLLLILVNLNFGQSNFNIEVYRQFLQSHQNLTSNQLLSIHPAGSFLSNINTNFNDARLFSRIDSFYSLTNYEKQLLNQHGFMVSERLKKISFGQGLLEIFHADIPVFVSVDAILHAFHISYDRILMDVEIGHIYTKLQQFIQTLHSNQNLLATKYGSNPQMTQMLRDVDVYLTVAMKIFNNYVGPYYPQNSATVNEILALIANEQPSNYNLFADNCRVVDWSQFKPRGHYANNQQFPQLAKYFKVMMWLGRIELYLLQPGGVDTLSCFPSMTDIQRQTIDALLIHELIHSTNSKSLYDEIEFAIKVFAGDQDNVTVDNITFLKNALNLNGADELLNFNKLMEFQDTLKNQSFAHQLILSQILYANPFNPDSIVPASSFMLFGQRFVIDSYVTASVVYDRIKYLNQSICRLFPSTLDVLFALGNDAAAQLLLNELNQYHYSTNLAALRFLIDSYDDEFWTANLYSNWLKMIRDLNPPLDRSQLPSFMQTAAYWQEKINSQLSSWTELRHDNLLYAKQSYTGGTICSFPYSYVEPFPEFYNTLKQFASNAKDKINQINFSDHSRKDFIIYYLNFLKSVSDTLHSISVKELNNEMFTQQEISFLQRMIYETGNSSGPAYDGWYPLLFYQDDGHMDKGLMQSDHIVADIHTTPTDCLGNPGGWISHVGTGPVNIGVFITPWVDGELTAFAGPVMSYYEYRTENFVRLTDDEWSNSYLQSALRPDWVNLYLADTTGNSRGSGATLLTSVENDFNTIVPKDYDIKIANFPNPFNSTTLIVFTVPTNLTNQNVTLRIFDINGNLIAEVINKPLSTGNYIYRWEGKNNFGQNVSSGVYFFNIRIADKTKTGKMILMK</sequence>
<dbReference type="Pfam" id="PF11369">
    <property type="entry name" value="DUF3160"/>
    <property type="match status" value="1"/>
</dbReference>
<evidence type="ECO:0000313" key="2">
    <source>
        <dbReference type="EMBL" id="HFI91356.1"/>
    </source>
</evidence>
<dbReference type="InterPro" id="IPR026444">
    <property type="entry name" value="Secre_tail"/>
</dbReference>
<protein>
    <submittedName>
        <fullName evidence="2">DUF3160 domain-containing protein</fullName>
    </submittedName>
</protein>
<dbReference type="EMBL" id="DSUJ01000008">
    <property type="protein sequence ID" value="HFI91356.1"/>
    <property type="molecule type" value="Genomic_DNA"/>
</dbReference>
<evidence type="ECO:0000259" key="1">
    <source>
        <dbReference type="Pfam" id="PF13860"/>
    </source>
</evidence>
<proteinExistence type="predicted"/>
<name>A0A7V2ZK35_9BACT</name>
<dbReference type="AlphaFoldDB" id="A0A7V2ZK35"/>
<reference evidence="2" key="1">
    <citation type="journal article" date="2020" name="mSystems">
        <title>Genome- and Community-Level Interaction Insights into Carbon Utilization and Element Cycling Functions of Hydrothermarchaeota in Hydrothermal Sediment.</title>
        <authorList>
            <person name="Zhou Z."/>
            <person name="Liu Y."/>
            <person name="Xu W."/>
            <person name="Pan J."/>
            <person name="Luo Z.H."/>
            <person name="Li M."/>
        </authorList>
    </citation>
    <scope>NUCLEOTIDE SEQUENCE [LARGE SCALE GENOMIC DNA]</scope>
    <source>
        <strain evidence="2">SpSt-479</strain>
    </source>
</reference>